<evidence type="ECO:0000256" key="17">
    <source>
        <dbReference type="SAM" id="Phobius"/>
    </source>
</evidence>
<dbReference type="AlphaFoldDB" id="H3A8A0"/>
<dbReference type="PANTHER" id="PTHR10035">
    <property type="entry name" value="T-CELL SURFACE GLYCOPROTEIN CD3 ZETA CHAIN"/>
    <property type="match status" value="1"/>
</dbReference>
<dbReference type="Pfam" id="PF11628">
    <property type="entry name" value="TCR_zetazeta"/>
    <property type="match status" value="1"/>
</dbReference>
<evidence type="ECO:0000256" key="2">
    <source>
        <dbReference type="ARBA" id="ARBA00007280"/>
    </source>
</evidence>
<dbReference type="InterPro" id="IPR003110">
    <property type="entry name" value="Phos_immunorcpt_sig_ITAM"/>
</dbReference>
<comment type="subcellular location">
    <subcellularLocation>
        <location evidence="1">Cell membrane</location>
        <topology evidence="1">Single-pass type I membrane protein</topology>
    </subcellularLocation>
</comment>
<reference evidence="18" key="2">
    <citation type="submission" date="2025-08" db="UniProtKB">
        <authorList>
            <consortium name="Ensembl"/>
        </authorList>
    </citation>
    <scope>IDENTIFICATION</scope>
</reference>
<dbReference type="PANTHER" id="PTHR10035:SF2">
    <property type="entry name" value="T-CELL SURFACE GLYCOPROTEIN CD3 ZETA CHAIN"/>
    <property type="match status" value="1"/>
</dbReference>
<dbReference type="InterPro" id="IPR021663">
    <property type="entry name" value="CD3_zeta/IgE_Fc_rcpt_gamma"/>
</dbReference>
<keyword evidence="11" id="KW-1064">Adaptive immunity</keyword>
<evidence type="ECO:0000256" key="8">
    <source>
        <dbReference type="ARBA" id="ARBA00022737"/>
    </source>
</evidence>
<dbReference type="EMBL" id="AFYH01213836">
    <property type="status" value="NOT_ANNOTATED_CDS"/>
    <property type="molecule type" value="Genomic_DNA"/>
</dbReference>
<protein>
    <recommendedName>
        <fullName evidence="3">T-cell surface glycoprotein CD3 zeta chain</fullName>
    </recommendedName>
    <alternativeName>
        <fullName evidence="14">T-cell receptor T3 zeta chain</fullName>
    </alternativeName>
</protein>
<evidence type="ECO:0000256" key="13">
    <source>
        <dbReference type="ARBA" id="ARBA00023170"/>
    </source>
</evidence>
<keyword evidence="8" id="KW-0677">Repeat</keyword>
<keyword evidence="13" id="KW-0675">Receptor</keyword>
<dbReference type="SMART" id="SM00077">
    <property type="entry name" value="ITAM"/>
    <property type="match status" value="3"/>
</dbReference>
<dbReference type="eggNOG" id="ENOG502S5AZ">
    <property type="taxonomic scope" value="Eukaryota"/>
</dbReference>
<evidence type="ECO:0000313" key="18">
    <source>
        <dbReference type="Ensembl" id="ENSLACP00000005871.1"/>
    </source>
</evidence>
<dbReference type="Bgee" id="ENSLACG00000005214">
    <property type="expression patterns" value="Expressed in mesonephros"/>
</dbReference>
<evidence type="ECO:0000256" key="3">
    <source>
        <dbReference type="ARBA" id="ARBA00020448"/>
    </source>
</evidence>
<dbReference type="GO" id="GO:0098797">
    <property type="term" value="C:plasma membrane protein complex"/>
    <property type="evidence" value="ECO:0007669"/>
    <property type="project" value="UniProtKB-ARBA"/>
</dbReference>
<gene>
    <name evidence="18" type="primary">CD247</name>
</gene>
<dbReference type="GO" id="GO:0007166">
    <property type="term" value="P:cell surface receptor signaling pathway"/>
    <property type="evidence" value="ECO:0007669"/>
    <property type="project" value="InterPro"/>
</dbReference>
<dbReference type="GO" id="GO:0004888">
    <property type="term" value="F:transmembrane signaling receptor activity"/>
    <property type="evidence" value="ECO:0007669"/>
    <property type="project" value="InterPro"/>
</dbReference>
<organism evidence="18 19">
    <name type="scientific">Latimeria chalumnae</name>
    <name type="common">Coelacanth</name>
    <dbReference type="NCBI Taxonomy" id="7897"/>
    <lineage>
        <taxon>Eukaryota</taxon>
        <taxon>Metazoa</taxon>
        <taxon>Chordata</taxon>
        <taxon>Craniata</taxon>
        <taxon>Vertebrata</taxon>
        <taxon>Euteleostomi</taxon>
        <taxon>Coelacanthiformes</taxon>
        <taxon>Coelacanthidae</taxon>
        <taxon>Latimeria</taxon>
    </lineage>
</organism>
<keyword evidence="4" id="KW-1003">Cell membrane</keyword>
<dbReference type="Proteomes" id="UP000008672">
    <property type="component" value="Unassembled WGS sequence"/>
</dbReference>
<dbReference type="InParanoid" id="H3A8A0"/>
<dbReference type="EMBL" id="AFYH01213838">
    <property type="status" value="NOT_ANNOTATED_CDS"/>
    <property type="molecule type" value="Genomic_DNA"/>
</dbReference>
<dbReference type="EMBL" id="AFYH01213837">
    <property type="status" value="NOT_ANNOTATED_CDS"/>
    <property type="molecule type" value="Genomic_DNA"/>
</dbReference>
<evidence type="ECO:0000256" key="6">
    <source>
        <dbReference type="ARBA" id="ARBA00022692"/>
    </source>
</evidence>
<evidence type="ECO:0000256" key="9">
    <source>
        <dbReference type="ARBA" id="ARBA00022859"/>
    </source>
</evidence>
<feature type="region of interest" description="Disordered" evidence="16">
    <location>
        <begin position="120"/>
        <end position="166"/>
    </location>
</feature>
<proteinExistence type="inferred from homology"/>
<dbReference type="EMBL" id="AFYH01213835">
    <property type="status" value="NOT_ANNOTATED_CDS"/>
    <property type="molecule type" value="Genomic_DNA"/>
</dbReference>
<evidence type="ECO:0000256" key="12">
    <source>
        <dbReference type="ARBA" id="ARBA00023136"/>
    </source>
</evidence>
<comment type="similarity">
    <text evidence="2">Belongs to the CD3Z/FCER1G family.</text>
</comment>
<keyword evidence="5" id="KW-0597">Phosphoprotein</keyword>
<evidence type="ECO:0000256" key="4">
    <source>
        <dbReference type="ARBA" id="ARBA00022475"/>
    </source>
</evidence>
<reference evidence="18" key="3">
    <citation type="submission" date="2025-09" db="UniProtKB">
        <authorList>
            <consortium name="Ensembl"/>
        </authorList>
    </citation>
    <scope>IDENTIFICATION</scope>
</reference>
<dbReference type="STRING" id="7897.ENSLACP00000005871"/>
<keyword evidence="19" id="KW-1185">Reference proteome</keyword>
<evidence type="ECO:0000313" key="19">
    <source>
        <dbReference type="Proteomes" id="UP000008672"/>
    </source>
</evidence>
<evidence type="ECO:0000256" key="16">
    <source>
        <dbReference type="SAM" id="MobiDB-lite"/>
    </source>
</evidence>
<evidence type="ECO:0000256" key="7">
    <source>
        <dbReference type="ARBA" id="ARBA00022729"/>
    </source>
</evidence>
<evidence type="ECO:0000256" key="1">
    <source>
        <dbReference type="ARBA" id="ARBA00004251"/>
    </source>
</evidence>
<keyword evidence="12 17" id="KW-0472">Membrane</keyword>
<dbReference type="PROSITE" id="PS51055">
    <property type="entry name" value="ITAM_1"/>
    <property type="match status" value="1"/>
</dbReference>
<dbReference type="InterPro" id="IPR024128">
    <property type="entry name" value="T-cell_CD3_zeta"/>
</dbReference>
<feature type="transmembrane region" description="Helical" evidence="17">
    <location>
        <begin position="33"/>
        <end position="51"/>
    </location>
</feature>
<evidence type="ECO:0000256" key="11">
    <source>
        <dbReference type="ARBA" id="ARBA00023130"/>
    </source>
</evidence>
<keyword evidence="10 17" id="KW-1133">Transmembrane helix</keyword>
<evidence type="ECO:0000256" key="15">
    <source>
        <dbReference type="ARBA" id="ARBA00045360"/>
    </source>
</evidence>
<keyword evidence="6 17" id="KW-0812">Transmembrane</keyword>
<name>H3A8A0_LATCH</name>
<dbReference type="FunCoup" id="H3A8A0">
    <property type="interactions" value="328"/>
</dbReference>
<evidence type="ECO:0000256" key="10">
    <source>
        <dbReference type="ARBA" id="ARBA00022989"/>
    </source>
</evidence>
<sequence length="166" mass="19211">FQWNAVICIFVLLYIKKIKNAQSMGLTDPRLCYILDGILFIYGIVITALYLKNKLSAPREVPVDDTYANLIYHKNGLKQQNRVEYDELRLNRDAEKGGQKQRRKRNDALYTSLRKDQPADQYSEIALQNQKGEQRRRGRGEGIYQGLSAATKDTYDSLQMQPLPPR</sequence>
<evidence type="ECO:0000256" key="14">
    <source>
        <dbReference type="ARBA" id="ARBA00030941"/>
    </source>
</evidence>
<dbReference type="GeneTree" id="ENSGT00390000018208"/>
<keyword evidence="9" id="KW-0391">Immunity</keyword>
<dbReference type="OMA" id="TDPKLCY"/>
<evidence type="ECO:0000256" key="5">
    <source>
        <dbReference type="ARBA" id="ARBA00022553"/>
    </source>
</evidence>
<dbReference type="GO" id="GO:0002250">
    <property type="term" value="P:adaptive immune response"/>
    <property type="evidence" value="ECO:0007669"/>
    <property type="project" value="UniProtKB-KW"/>
</dbReference>
<comment type="function">
    <text evidence="15">Part of the TCR-CD3 complex present on T-lymphocyte cell surface that plays an essential role in adaptive immune response. When antigen presenting cells (APCs) activate T-cell receptor (TCR), TCR-mediated signals are transmitted across the cell membrane by the CD3 chains CD3D, CD3E, CD3G and CD3Z. All CD3 chains contain immunoreceptor tyrosine-based activation motifs (ITAMs) in their cytoplasmic domain. Upon TCR engagement, these motifs become phosphorylated by Src family protein tyrosine kinases LCK and FYN, resulting in the activation of downstream signaling pathways. CD3Z ITAMs phosphorylation creates multiple docking sites for the protein kinase ZAP70 leading to ZAP70 phosphorylation and its conversion into a catalytically active enzyme. Plays an important role in intrathymic T-cell differentiation. Additionally, participates in the activity-dependent synapse formation of retinal ganglion cells (RGCs) in both the retina and dorsal lateral geniculate nucleus (dLGN).</text>
</comment>
<keyword evidence="7" id="KW-0732">Signal</keyword>
<dbReference type="Ensembl" id="ENSLACT00000005923.1">
    <property type="protein sequence ID" value="ENSLACP00000005871.1"/>
    <property type="gene ID" value="ENSLACG00000005214.1"/>
</dbReference>
<accession>H3A8A0</accession>
<reference evidence="19" key="1">
    <citation type="submission" date="2011-08" db="EMBL/GenBank/DDBJ databases">
        <title>The draft genome of Latimeria chalumnae.</title>
        <authorList>
            <person name="Di Palma F."/>
            <person name="Alfoldi J."/>
            <person name="Johnson J."/>
            <person name="Berlin A."/>
            <person name="Gnerre S."/>
            <person name="Jaffe D."/>
            <person name="MacCallum I."/>
            <person name="Young S."/>
            <person name="Walker B.J."/>
            <person name="Lander E."/>
            <person name="Lindblad-Toh K."/>
        </authorList>
    </citation>
    <scope>NUCLEOTIDE SEQUENCE [LARGE SCALE GENOMIC DNA]</scope>
    <source>
        <strain evidence="19">Wild caught</strain>
    </source>
</reference>